<dbReference type="SUPFAM" id="SSF51366">
    <property type="entry name" value="Ribulose-phoshate binding barrel"/>
    <property type="match status" value="1"/>
</dbReference>
<evidence type="ECO:0000256" key="5">
    <source>
        <dbReference type="ARBA" id="ARBA00022605"/>
    </source>
</evidence>
<evidence type="ECO:0000256" key="10">
    <source>
        <dbReference type="ARBA" id="ARBA00047838"/>
    </source>
</evidence>
<comment type="function">
    <text evidence="8">IGPS catalyzes the conversion of PRFAR and glutamine to IGP, AICAR and glutamate. The HisF subunit catalyzes the cyclization activity that produces IGP and AICAR from PRFAR using the ammonia provided by the HisH subunit.</text>
</comment>
<dbReference type="EMBL" id="NEVV01000007">
    <property type="protein sequence ID" value="OZI70446.1"/>
    <property type="molecule type" value="Genomic_DNA"/>
</dbReference>
<comment type="similarity">
    <text evidence="2 11">Belongs to the HisA/HisF family.</text>
</comment>
<keyword evidence="13" id="KW-1185">Reference proteome</keyword>
<dbReference type="InterPro" id="IPR011060">
    <property type="entry name" value="RibuloseP-bd_barrel"/>
</dbReference>
<protein>
    <recommendedName>
        <fullName evidence="4">imidazole glycerol-phosphate synthase</fullName>
        <ecNumber evidence="4">4.3.2.10</ecNumber>
    </recommendedName>
    <alternativeName>
        <fullName evidence="9">IGP synthase cyclase subunit</fullName>
    </alternativeName>
</protein>
<evidence type="ECO:0000256" key="3">
    <source>
        <dbReference type="ARBA" id="ARBA00011152"/>
    </source>
</evidence>
<evidence type="ECO:0000256" key="6">
    <source>
        <dbReference type="ARBA" id="ARBA00023102"/>
    </source>
</evidence>
<dbReference type="InterPro" id="IPR006062">
    <property type="entry name" value="His_biosynth"/>
</dbReference>
<reference evidence="12 13" key="1">
    <citation type="submission" date="2017-05" db="EMBL/GenBank/DDBJ databases">
        <title>Complete and WGS of Bordetella genogroups.</title>
        <authorList>
            <person name="Spilker T."/>
            <person name="Lipuma J."/>
        </authorList>
    </citation>
    <scope>NUCLEOTIDE SEQUENCE [LARGE SCALE GENOMIC DNA]</scope>
    <source>
        <strain evidence="12 13">AU3139</strain>
    </source>
</reference>
<evidence type="ECO:0000256" key="8">
    <source>
        <dbReference type="ARBA" id="ARBA00025475"/>
    </source>
</evidence>
<evidence type="ECO:0000256" key="2">
    <source>
        <dbReference type="ARBA" id="ARBA00009667"/>
    </source>
</evidence>
<evidence type="ECO:0000256" key="7">
    <source>
        <dbReference type="ARBA" id="ARBA00023239"/>
    </source>
</evidence>
<comment type="caution">
    <text evidence="12">The sequence shown here is derived from an EMBL/GenBank/DDBJ whole genome shotgun (WGS) entry which is preliminary data.</text>
</comment>
<dbReference type="Pfam" id="PF00977">
    <property type="entry name" value="His_biosynth"/>
    <property type="match status" value="1"/>
</dbReference>
<evidence type="ECO:0000313" key="12">
    <source>
        <dbReference type="EMBL" id="OZI70446.1"/>
    </source>
</evidence>
<keyword evidence="7" id="KW-0456">Lyase</keyword>
<name>A0ABX4FA39_9BORD</name>
<gene>
    <name evidence="12" type="ORF">CAL23_23050</name>
</gene>
<comment type="catalytic activity">
    <reaction evidence="10">
        <text>5-[(5-phospho-1-deoxy-D-ribulos-1-ylimino)methylamino]-1-(5-phospho-beta-D-ribosyl)imidazole-4-carboxamide + L-glutamine = D-erythro-1-(imidazol-4-yl)glycerol 3-phosphate + 5-amino-1-(5-phospho-beta-D-ribosyl)imidazole-4-carboxamide + L-glutamate + H(+)</text>
        <dbReference type="Rhea" id="RHEA:24793"/>
        <dbReference type="ChEBI" id="CHEBI:15378"/>
        <dbReference type="ChEBI" id="CHEBI:29985"/>
        <dbReference type="ChEBI" id="CHEBI:58278"/>
        <dbReference type="ChEBI" id="CHEBI:58359"/>
        <dbReference type="ChEBI" id="CHEBI:58475"/>
        <dbReference type="ChEBI" id="CHEBI:58525"/>
        <dbReference type="EC" id="4.3.2.10"/>
    </reaction>
</comment>
<dbReference type="EC" id="4.3.2.10" evidence="4"/>
<evidence type="ECO:0000256" key="4">
    <source>
        <dbReference type="ARBA" id="ARBA00012809"/>
    </source>
</evidence>
<dbReference type="Proteomes" id="UP000216524">
    <property type="component" value="Unassembled WGS sequence"/>
</dbReference>
<evidence type="ECO:0000313" key="13">
    <source>
        <dbReference type="Proteomes" id="UP000216524"/>
    </source>
</evidence>
<dbReference type="Gene3D" id="3.20.20.70">
    <property type="entry name" value="Aldolase class I"/>
    <property type="match status" value="1"/>
</dbReference>
<dbReference type="NCBIfam" id="NF038364">
    <property type="entry name" value="AglZ_HisF2_fam"/>
    <property type="match status" value="1"/>
</dbReference>
<comment type="pathway">
    <text evidence="1">Amino-acid biosynthesis; L-histidine biosynthesis; L-histidine from 5-phospho-alpha-D-ribose 1-diphosphate: step 5/9.</text>
</comment>
<dbReference type="InterPro" id="IPR004651">
    <property type="entry name" value="HisF"/>
</dbReference>
<dbReference type="CDD" id="cd04731">
    <property type="entry name" value="HisF"/>
    <property type="match status" value="1"/>
</dbReference>
<evidence type="ECO:0000256" key="9">
    <source>
        <dbReference type="ARBA" id="ARBA00030264"/>
    </source>
</evidence>
<dbReference type="InterPro" id="IPR050064">
    <property type="entry name" value="IGPS_HisA/HisF"/>
</dbReference>
<sequence length="259" mass="27911">MLSVRVIPCLLLRNRGLVKTRKFQDPVYVGDPINAVRIFNEKEVDELVFLDITATNANREPDYDLIADIAGEAFMPFAYGGGIRTAEQARKLFALGVEKVIVNTAAASDLQLVSRIADTAGTQSVVVSIDTKRNLLGRYSVRTRCGQEAVSNDVVAYAKQMEQAGAGEILLTSIDRDGMMNGYDRQLIEMVSKELSIPVVASGGASSVVDMQDAVRAGASAVAAGSMFVFHGKHRAVLITYPEYTTLQAALHPDALKGS</sequence>
<organism evidence="12 13">
    <name type="scientific">Bordetella genomosp. 6</name>
    <dbReference type="NCBI Taxonomy" id="463024"/>
    <lineage>
        <taxon>Bacteria</taxon>
        <taxon>Pseudomonadati</taxon>
        <taxon>Pseudomonadota</taxon>
        <taxon>Betaproteobacteria</taxon>
        <taxon>Burkholderiales</taxon>
        <taxon>Alcaligenaceae</taxon>
        <taxon>Bordetella</taxon>
    </lineage>
</organism>
<dbReference type="PANTHER" id="PTHR21235">
    <property type="entry name" value="IMIDAZOLE GLYCEROL PHOSPHATE SYNTHASE SUBUNIT HISF/H IGP SYNTHASE SUBUNIT HISF/H"/>
    <property type="match status" value="1"/>
</dbReference>
<proteinExistence type="inferred from homology"/>
<evidence type="ECO:0000256" key="11">
    <source>
        <dbReference type="RuleBase" id="RU003657"/>
    </source>
</evidence>
<dbReference type="InterPro" id="IPR013785">
    <property type="entry name" value="Aldolase_TIM"/>
</dbReference>
<evidence type="ECO:0000256" key="1">
    <source>
        <dbReference type="ARBA" id="ARBA00005091"/>
    </source>
</evidence>
<keyword evidence="5 11" id="KW-0028">Amino-acid biosynthesis</keyword>
<accession>A0ABX4FA39</accession>
<keyword evidence="6 11" id="KW-0368">Histidine biosynthesis</keyword>
<dbReference type="PANTHER" id="PTHR21235:SF2">
    <property type="entry name" value="IMIDAZOLE GLYCEROL PHOSPHATE SYNTHASE HISHF"/>
    <property type="match status" value="1"/>
</dbReference>
<comment type="subunit">
    <text evidence="3">Heterodimer of HisH and HisF.</text>
</comment>
<dbReference type="RefSeq" id="WP_094830363.1">
    <property type="nucleotide sequence ID" value="NZ_NEVV01000007.1"/>
</dbReference>